<dbReference type="CDD" id="cd01949">
    <property type="entry name" value="GGDEF"/>
    <property type="match status" value="1"/>
</dbReference>
<dbReference type="InterPro" id="IPR029787">
    <property type="entry name" value="Nucleotide_cyclase"/>
</dbReference>
<dbReference type="EMBL" id="JAAAWO010000002">
    <property type="protein sequence ID" value="NDW14513.1"/>
    <property type="molecule type" value="Genomic_DNA"/>
</dbReference>
<comment type="caution">
    <text evidence="6">The sequence shown here is derived from an EMBL/GenBank/DDBJ whole genome shotgun (WGS) entry which is preliminary data.</text>
</comment>
<evidence type="ECO:0000256" key="2">
    <source>
        <dbReference type="ARBA" id="ARBA00012528"/>
    </source>
</evidence>
<dbReference type="InterPro" id="IPR000160">
    <property type="entry name" value="GGDEF_dom"/>
</dbReference>
<dbReference type="PANTHER" id="PTHR45138">
    <property type="entry name" value="REGULATORY COMPONENTS OF SENSORY TRANSDUCTION SYSTEM"/>
    <property type="match status" value="1"/>
</dbReference>
<dbReference type="InterPro" id="IPR043128">
    <property type="entry name" value="Rev_trsase/Diguanyl_cyclase"/>
</dbReference>
<proteinExistence type="predicted"/>
<evidence type="ECO:0000256" key="3">
    <source>
        <dbReference type="ARBA" id="ARBA00034247"/>
    </source>
</evidence>
<keyword evidence="4" id="KW-0175">Coiled coil</keyword>
<dbReference type="PANTHER" id="PTHR45138:SF9">
    <property type="entry name" value="DIGUANYLATE CYCLASE DGCM-RELATED"/>
    <property type="match status" value="1"/>
</dbReference>
<evidence type="ECO:0000256" key="4">
    <source>
        <dbReference type="SAM" id="Coils"/>
    </source>
</evidence>
<dbReference type="GO" id="GO:0052621">
    <property type="term" value="F:diguanylate cyclase activity"/>
    <property type="evidence" value="ECO:0007669"/>
    <property type="project" value="UniProtKB-EC"/>
</dbReference>
<evidence type="ECO:0000313" key="7">
    <source>
        <dbReference type="Proteomes" id="UP000471381"/>
    </source>
</evidence>
<dbReference type="SUPFAM" id="SSF55073">
    <property type="entry name" value="Nucleotide cyclase"/>
    <property type="match status" value="1"/>
</dbReference>
<dbReference type="AlphaFoldDB" id="A0A6N9TB50"/>
<dbReference type="Gene3D" id="3.30.70.270">
    <property type="match status" value="1"/>
</dbReference>
<sequence>MNQVEFDHFPCLLLVSHIETTHLLTCNTYAESFLGLQSIDGSFGINDMLSKASLIFYESYLKPILLSNGMCKEVQLTLLTHTGERVPAVAHITLKEAALYWAIYPAQERDKLYQELVSARENLEAKTEELTRLTRLDPLTSLLNRRALTADLNKIITLIKRKYVPVCLVLIDIDFFKPINDNFGHEYGDEVLIKLAAVLKGVVRESDLVARWGGEEFLLVLYNANVDDAFSYCDRIHEAVRDIDLPDNKHLTVSIGIANVKQEDISDSEVISKNIHVADSALYIAKKSGRNQTQLVS</sequence>
<dbReference type="PROSITE" id="PS50887">
    <property type="entry name" value="GGDEF"/>
    <property type="match status" value="1"/>
</dbReference>
<dbReference type="RefSeq" id="WP_163105125.1">
    <property type="nucleotide sequence ID" value="NZ_JAAAWO010000002.1"/>
</dbReference>
<organism evidence="6 7">
    <name type="scientific">Alteromonas genovensis</name>
    <dbReference type="NCBI Taxonomy" id="471225"/>
    <lineage>
        <taxon>Bacteria</taxon>
        <taxon>Pseudomonadati</taxon>
        <taxon>Pseudomonadota</taxon>
        <taxon>Gammaproteobacteria</taxon>
        <taxon>Alteromonadales</taxon>
        <taxon>Alteromonadaceae</taxon>
        <taxon>Alteromonas/Salinimonas group</taxon>
        <taxon>Alteromonas</taxon>
    </lineage>
</organism>
<dbReference type="Pfam" id="PF00990">
    <property type="entry name" value="GGDEF"/>
    <property type="match status" value="1"/>
</dbReference>
<comment type="cofactor">
    <cofactor evidence="1">
        <name>Mg(2+)</name>
        <dbReference type="ChEBI" id="CHEBI:18420"/>
    </cofactor>
</comment>
<name>A0A6N9TB50_9ALTE</name>
<accession>A0A6N9TB50</accession>
<gene>
    <name evidence="6" type="ORF">GTQ48_03065</name>
</gene>
<evidence type="ECO:0000259" key="5">
    <source>
        <dbReference type="PROSITE" id="PS50887"/>
    </source>
</evidence>
<reference evidence="6 7" key="1">
    <citation type="submission" date="2020-01" db="EMBL/GenBank/DDBJ databases">
        <title>Genomes of bacteria type strains.</title>
        <authorList>
            <person name="Chen J."/>
            <person name="Zhu S."/>
            <person name="Yang J."/>
        </authorList>
    </citation>
    <scope>NUCLEOTIDE SEQUENCE [LARGE SCALE GENOMIC DNA]</scope>
    <source>
        <strain evidence="6 7">LMG 24078</strain>
    </source>
</reference>
<comment type="catalytic activity">
    <reaction evidence="3">
        <text>2 GTP = 3',3'-c-di-GMP + 2 diphosphate</text>
        <dbReference type="Rhea" id="RHEA:24898"/>
        <dbReference type="ChEBI" id="CHEBI:33019"/>
        <dbReference type="ChEBI" id="CHEBI:37565"/>
        <dbReference type="ChEBI" id="CHEBI:58805"/>
        <dbReference type="EC" id="2.7.7.65"/>
    </reaction>
</comment>
<feature type="domain" description="GGDEF" evidence="5">
    <location>
        <begin position="164"/>
        <end position="297"/>
    </location>
</feature>
<feature type="coiled-coil region" evidence="4">
    <location>
        <begin position="109"/>
        <end position="136"/>
    </location>
</feature>
<evidence type="ECO:0000256" key="1">
    <source>
        <dbReference type="ARBA" id="ARBA00001946"/>
    </source>
</evidence>
<dbReference type="Proteomes" id="UP000471381">
    <property type="component" value="Unassembled WGS sequence"/>
</dbReference>
<evidence type="ECO:0000313" key="6">
    <source>
        <dbReference type="EMBL" id="NDW14513.1"/>
    </source>
</evidence>
<dbReference type="NCBIfam" id="TIGR00254">
    <property type="entry name" value="GGDEF"/>
    <property type="match status" value="1"/>
</dbReference>
<keyword evidence="7" id="KW-1185">Reference proteome</keyword>
<dbReference type="SMART" id="SM00267">
    <property type="entry name" value="GGDEF"/>
    <property type="match status" value="1"/>
</dbReference>
<dbReference type="InterPro" id="IPR050469">
    <property type="entry name" value="Diguanylate_Cyclase"/>
</dbReference>
<protein>
    <recommendedName>
        <fullName evidence="2">diguanylate cyclase</fullName>
        <ecNumber evidence="2">2.7.7.65</ecNumber>
    </recommendedName>
</protein>
<dbReference type="EC" id="2.7.7.65" evidence="2"/>
<dbReference type="FunFam" id="3.30.70.270:FF:000001">
    <property type="entry name" value="Diguanylate cyclase domain protein"/>
    <property type="match status" value="1"/>
</dbReference>